<dbReference type="Pfam" id="PF25019">
    <property type="entry name" value="LRR_R13L1-DRL21"/>
    <property type="match status" value="1"/>
</dbReference>
<dbReference type="InterPro" id="IPR002182">
    <property type="entry name" value="NB-ARC"/>
</dbReference>
<keyword evidence="3" id="KW-0433">Leucine-rich repeat</keyword>
<evidence type="ECO:0000313" key="12">
    <source>
        <dbReference type="Proteomes" id="UP000324897"/>
    </source>
</evidence>
<evidence type="ECO:0000259" key="10">
    <source>
        <dbReference type="PROSITE" id="PS50011"/>
    </source>
</evidence>
<dbReference type="GO" id="GO:0051707">
    <property type="term" value="P:response to other organism"/>
    <property type="evidence" value="ECO:0007669"/>
    <property type="project" value="UniProtKB-ARBA"/>
</dbReference>
<dbReference type="SUPFAM" id="SSF52540">
    <property type="entry name" value="P-loop containing nucleoside triphosphate hydrolases"/>
    <property type="match status" value="1"/>
</dbReference>
<dbReference type="InterPro" id="IPR011009">
    <property type="entry name" value="Kinase-like_dom_sf"/>
</dbReference>
<dbReference type="Pfam" id="PF00931">
    <property type="entry name" value="NB-ARC"/>
    <property type="match status" value="1"/>
</dbReference>
<evidence type="ECO:0000256" key="9">
    <source>
        <dbReference type="SAM" id="MobiDB-lite"/>
    </source>
</evidence>
<dbReference type="Gene3D" id="3.40.50.300">
    <property type="entry name" value="P-loop containing nucleotide triphosphate hydrolases"/>
    <property type="match status" value="1"/>
</dbReference>
<feature type="region of interest" description="Disordered" evidence="9">
    <location>
        <begin position="1111"/>
        <end position="1144"/>
    </location>
</feature>
<dbReference type="Gene3D" id="3.80.10.10">
    <property type="entry name" value="Ribonuclease Inhibitor"/>
    <property type="match status" value="2"/>
</dbReference>
<dbReference type="InterPro" id="IPR032675">
    <property type="entry name" value="LRR_dom_sf"/>
</dbReference>
<dbReference type="PRINTS" id="PR00364">
    <property type="entry name" value="DISEASERSIST"/>
</dbReference>
<comment type="caution">
    <text evidence="11">The sequence shown here is derived from an EMBL/GenBank/DDBJ whole genome shotgun (WGS) entry which is preliminary data.</text>
</comment>
<dbReference type="Gene3D" id="1.20.5.4130">
    <property type="match status" value="1"/>
</dbReference>
<feature type="domain" description="Protein kinase" evidence="10">
    <location>
        <begin position="1201"/>
        <end position="1468"/>
    </location>
</feature>
<sequence length="1555" mass="175615">MPHAHTAAVVDRLLRRLASGGRRPELPPNIDDDVAHVGRTLARLQDVLVSLETRTEAQEWMGKIKQIAYDTEDLLDELEDHHSTIQSQWSGSWIAKNTNQCPDLGPFDNVVFDGSKIIGRDNDKEKIKGMFLQSNPEKLSVIPIVGLAGLGKTSVAKLIFYDQGEGWNFDLRIWICLKRKLDLKKVARSIISQCSHTEEKLLNVHMNIEVQEDLQLLKNCLWELLGNKSCLIVLDDLSSTDKSQLDELKEMLKGTNEWTKVLVTTCSETTAELVHTLPPYKLRPLSEDESWTIFSQKAFGNANSISAHLMEIGKQIAKRCEDKEKLIQQWIALEMIGSKHGSLPSYVHGEMCIQDLLSICFLQVLNMHSIEGMDSRINPTALDIHNFVHEFSLHVACDDIIILDDREMRKGKARTQTFQYALMTNYRGQSMLSYSSLTRTRALHLRNSEAVTFHSGAFELLKHLRVLNLSGCCIGELPASVGHLKRLRYLDVSGVPIQTLPSTVGRLTNLETLDLSKTSLKELPFFITNFLKLKHLNMKSCDKLQNLPAALGHLQRLEHLRLSSCNEIDELPDSMCSLHDLRFFDLSRCTELQYLPPLFGNLVNLENLSLSSCFNLKKLPESFGNLYFLRFLNLSSCYELQQLPESLTKLEKLEVLILRRCWRLENLPSCLENIKFLRVLDLAGCEALHVGTDILTTTLEYLNLQCCLKLQTHPHCFKNFTKLKFLNLSQSLRTIDCLQSVGFLFNLEYLNLSENFLEIPMFFAKLQKLHTLDLSGCRPVHQSSNVHQILPDIIGKMAALRYVLTKDPVVVACVPPHIRCSVGMDEHGHVTTDELVIKDITGGPRGLSIADRLNLQNRLELRLLKLQWNPTSHSDADELVDDANNDEVLEKLQPNQSLEHFVLVKYAGYAFPTWMMNNMITSLPYLVSLCLFHLQNCNNLPPLGQLRNLRYLHIKGMPNVRNLEMGLSGGPQPFKKLTHLKLETLMNLNELSILVLTDTENQNFMFPLLEELSVLSCSKLIFKPSLPRCRRYEIRESNNVLSCGEPLGPSSSASPTKIEISGCLVSSSWLQWLNSMQSLKKLVIHECVGDDGAQLTYSEFREIKSTLESSSTKVPHETKIESSSVTNISHESTTKDGSHNAAGSGSSIIRKLFPRFSTTSAHSANRTTSISSNLSRSKMPVKLPGVGSLSFRKIKKATHKFSPSFKLGEGGTWTVYKAVLQDNNIVTVRRAKKGLAESAKDLMKVNLAKINHWSLVRFLGFIDEGNEFIMVTEYVPNGTLREHLNGDKHVRILDFSQLIIIAIDVAIALTYLHLAAGETIVCYNLKAQNILLTESYRAKVCSCDLVGCGLLEPLRGTIGYIDPEYFQSSVLTAKSDVYSFGIVLLEIISSHTPTDWNHWSDNSRMCTIIEWAHEKFNQGQVNEILDYRLKDDVDEKVLKDWVILALRCAASRSDGRPSIEEVGARLWEIWKDHIMHTGEPLEYERSWIDFVKEEGIVVPDSMCEGSLDTKFPTEGLPECASSKQHGFTQEADSDTDDMYWRSRPASFDSIIASPR</sequence>
<dbReference type="GO" id="GO:0005524">
    <property type="term" value="F:ATP binding"/>
    <property type="evidence" value="ECO:0007669"/>
    <property type="project" value="UniProtKB-KW"/>
</dbReference>
<accession>A0A5J9TD37</accession>
<dbReference type="Gene3D" id="3.30.200.20">
    <property type="entry name" value="Phosphorylase Kinase, domain 1"/>
    <property type="match status" value="1"/>
</dbReference>
<dbReference type="InterPro" id="IPR041118">
    <property type="entry name" value="Rx_N"/>
</dbReference>
<evidence type="ECO:0000313" key="11">
    <source>
        <dbReference type="EMBL" id="TVU09192.1"/>
    </source>
</evidence>
<evidence type="ECO:0000256" key="8">
    <source>
        <dbReference type="ARBA" id="ARBA00023054"/>
    </source>
</evidence>
<dbReference type="SUPFAM" id="SSF52058">
    <property type="entry name" value="L domain-like"/>
    <property type="match status" value="2"/>
</dbReference>
<dbReference type="GO" id="GO:0043531">
    <property type="term" value="F:ADP binding"/>
    <property type="evidence" value="ECO:0007669"/>
    <property type="project" value="InterPro"/>
</dbReference>
<gene>
    <name evidence="11" type="ORF">EJB05_42640</name>
</gene>
<dbReference type="InterPro" id="IPR055414">
    <property type="entry name" value="LRR_R13L4/SHOC2-like"/>
</dbReference>
<evidence type="ECO:0000256" key="2">
    <source>
        <dbReference type="ARBA" id="ARBA00008894"/>
    </source>
</evidence>
<proteinExistence type="inferred from homology"/>
<name>A0A5J9TD37_9POAL</name>
<dbReference type="GO" id="GO:0006952">
    <property type="term" value="P:defense response"/>
    <property type="evidence" value="ECO:0007669"/>
    <property type="project" value="UniProtKB-KW"/>
</dbReference>
<evidence type="ECO:0000256" key="7">
    <source>
        <dbReference type="ARBA" id="ARBA00022840"/>
    </source>
</evidence>
<reference evidence="11 12" key="1">
    <citation type="journal article" date="2019" name="Sci. Rep.">
        <title>A high-quality genome of Eragrostis curvula grass provides insights into Poaceae evolution and supports new strategies to enhance forage quality.</title>
        <authorList>
            <person name="Carballo J."/>
            <person name="Santos B.A.C.M."/>
            <person name="Zappacosta D."/>
            <person name="Garbus I."/>
            <person name="Selva J.P."/>
            <person name="Gallo C.A."/>
            <person name="Diaz A."/>
            <person name="Albertini E."/>
            <person name="Caccamo M."/>
            <person name="Echenique V."/>
        </authorList>
    </citation>
    <scope>NUCLEOTIDE SEQUENCE [LARGE SCALE GENOMIC DNA]</scope>
    <source>
        <strain evidence="12">cv. Victoria</strain>
        <tissue evidence="11">Leaf</tissue>
    </source>
</reference>
<dbReference type="Gramene" id="TVU09192">
    <property type="protein sequence ID" value="TVU09192"/>
    <property type="gene ID" value="EJB05_42640"/>
</dbReference>
<dbReference type="OrthoDB" id="691996at2759"/>
<protein>
    <recommendedName>
        <fullName evidence="10">Protein kinase domain-containing protein</fullName>
    </recommendedName>
</protein>
<evidence type="ECO:0000256" key="3">
    <source>
        <dbReference type="ARBA" id="ARBA00022614"/>
    </source>
</evidence>
<keyword evidence="12" id="KW-1185">Reference proteome</keyword>
<dbReference type="InterPro" id="IPR027417">
    <property type="entry name" value="P-loop_NTPase"/>
</dbReference>
<dbReference type="InterPro" id="IPR001245">
    <property type="entry name" value="Ser-Thr/Tyr_kinase_cat_dom"/>
</dbReference>
<evidence type="ECO:0000256" key="5">
    <source>
        <dbReference type="ARBA" id="ARBA00022741"/>
    </source>
</evidence>
<comment type="similarity">
    <text evidence="2">Belongs to the disease resistance NB-LRR family.</text>
</comment>
<feature type="region of interest" description="Disordered" evidence="9">
    <location>
        <begin position="1519"/>
        <end position="1538"/>
    </location>
</feature>
<dbReference type="InterPro" id="IPR000719">
    <property type="entry name" value="Prot_kinase_dom"/>
</dbReference>
<dbReference type="Proteomes" id="UP000324897">
    <property type="component" value="Chromosome 3"/>
</dbReference>
<feature type="compositionally biased region" description="Polar residues" evidence="9">
    <location>
        <begin position="1121"/>
        <end position="1131"/>
    </location>
</feature>
<keyword evidence="8" id="KW-0175">Coiled coil</keyword>
<keyword evidence="4" id="KW-0677">Repeat</keyword>
<dbReference type="Gene3D" id="1.10.510.10">
    <property type="entry name" value="Transferase(Phosphotransferase) domain 1"/>
    <property type="match status" value="1"/>
</dbReference>
<evidence type="ECO:0000256" key="6">
    <source>
        <dbReference type="ARBA" id="ARBA00022821"/>
    </source>
</evidence>
<dbReference type="InterPro" id="IPR003591">
    <property type="entry name" value="Leu-rich_rpt_typical-subtyp"/>
</dbReference>
<dbReference type="Pfam" id="PF07714">
    <property type="entry name" value="PK_Tyr_Ser-Thr"/>
    <property type="match status" value="1"/>
</dbReference>
<dbReference type="InterPro" id="IPR056789">
    <property type="entry name" value="LRR_R13L1-DRL21"/>
</dbReference>
<dbReference type="SUPFAM" id="SSF56112">
    <property type="entry name" value="Protein kinase-like (PK-like)"/>
    <property type="match status" value="1"/>
</dbReference>
<keyword evidence="5" id="KW-0547">Nucleotide-binding</keyword>
<dbReference type="PANTHER" id="PTHR36766:SF62">
    <property type="entry name" value="AAA+ ATPASE DOMAIN-CONTAINING PROTEIN"/>
    <property type="match status" value="1"/>
</dbReference>
<dbReference type="SMART" id="SM00369">
    <property type="entry name" value="LRR_TYP"/>
    <property type="match status" value="4"/>
</dbReference>
<feature type="non-terminal residue" evidence="11">
    <location>
        <position position="1"/>
    </location>
</feature>
<organism evidence="11 12">
    <name type="scientific">Eragrostis curvula</name>
    <name type="common">weeping love grass</name>
    <dbReference type="NCBI Taxonomy" id="38414"/>
    <lineage>
        <taxon>Eukaryota</taxon>
        <taxon>Viridiplantae</taxon>
        <taxon>Streptophyta</taxon>
        <taxon>Embryophyta</taxon>
        <taxon>Tracheophyta</taxon>
        <taxon>Spermatophyta</taxon>
        <taxon>Magnoliopsida</taxon>
        <taxon>Liliopsida</taxon>
        <taxon>Poales</taxon>
        <taxon>Poaceae</taxon>
        <taxon>PACMAD clade</taxon>
        <taxon>Chloridoideae</taxon>
        <taxon>Eragrostideae</taxon>
        <taxon>Eragrostidinae</taxon>
        <taxon>Eragrostis</taxon>
    </lineage>
</organism>
<keyword evidence="7" id="KW-0067">ATP-binding</keyword>
<dbReference type="GO" id="GO:0004674">
    <property type="term" value="F:protein serine/threonine kinase activity"/>
    <property type="evidence" value="ECO:0007669"/>
    <property type="project" value="UniProtKB-EC"/>
</dbReference>
<comment type="similarity">
    <text evidence="1">Belongs to the protein kinase superfamily. TKL Ser/Thr protein kinase family. ROCO subfamily.</text>
</comment>
<dbReference type="EMBL" id="RWGY01000039">
    <property type="protein sequence ID" value="TVU09192.1"/>
    <property type="molecule type" value="Genomic_DNA"/>
</dbReference>
<dbReference type="Pfam" id="PF18052">
    <property type="entry name" value="Rx_N"/>
    <property type="match status" value="1"/>
</dbReference>
<dbReference type="Pfam" id="PF23598">
    <property type="entry name" value="LRR_14"/>
    <property type="match status" value="2"/>
</dbReference>
<evidence type="ECO:0000256" key="4">
    <source>
        <dbReference type="ARBA" id="ARBA00022737"/>
    </source>
</evidence>
<dbReference type="PROSITE" id="PS50011">
    <property type="entry name" value="PROTEIN_KINASE_DOM"/>
    <property type="match status" value="1"/>
</dbReference>
<evidence type="ECO:0000256" key="1">
    <source>
        <dbReference type="ARBA" id="ARBA00008171"/>
    </source>
</evidence>
<dbReference type="PANTHER" id="PTHR36766">
    <property type="entry name" value="PLANT BROAD-SPECTRUM MILDEW RESISTANCE PROTEIN RPW8"/>
    <property type="match status" value="1"/>
</dbReference>
<keyword evidence="6" id="KW-0611">Plant defense</keyword>